<name>A0A1B1AJ68_9PROT</name>
<dbReference type="SUPFAM" id="SSF50129">
    <property type="entry name" value="GroES-like"/>
    <property type="match status" value="1"/>
</dbReference>
<dbReference type="RefSeq" id="WP_066771875.1">
    <property type="nucleotide sequence ID" value="NZ_CP013244.1"/>
</dbReference>
<sequence>MKALLSTKIGPPEALEYADAPDPVAGEGEVVIAVKAAGVNFPDALIIEDKYQFKPERPFAPGGEIAGVIESLGPGVTNVKVGQRVIGSLGWGGMAEKVKTQAQRVLPIPDNMPFDDASAFILTYGTSYYGLKDRGALKAGETLLILGAAGGVGIAAIELGKAMGARVIAGVSTQEKADFAKAAGADDAVIYPASGMSKQESKDLAEAFKKACGGGADVVYDAVGGDYCEPALRAMAWNGRYLVIGFPAGIPTPPLNLTLLKSSSIVGVFWGASVAREPELHKGNVRDLFKLYGEGKVKPRISARYPLKEGGKAIRALMDRTATGKLVVTME</sequence>
<feature type="domain" description="Enoyl reductase (ER)" evidence="1">
    <location>
        <begin position="10"/>
        <end position="328"/>
    </location>
</feature>
<dbReference type="InterPro" id="IPR013154">
    <property type="entry name" value="ADH-like_N"/>
</dbReference>
<dbReference type="Pfam" id="PF00107">
    <property type="entry name" value="ADH_zinc_N"/>
    <property type="match status" value="1"/>
</dbReference>
<dbReference type="GO" id="GO:0016491">
    <property type="term" value="F:oxidoreductase activity"/>
    <property type="evidence" value="ECO:0007669"/>
    <property type="project" value="InterPro"/>
</dbReference>
<dbReference type="Gene3D" id="3.40.50.720">
    <property type="entry name" value="NAD(P)-binding Rossmann-like Domain"/>
    <property type="match status" value="1"/>
</dbReference>
<dbReference type="InterPro" id="IPR036291">
    <property type="entry name" value="NAD(P)-bd_dom_sf"/>
</dbReference>
<protein>
    <submittedName>
        <fullName evidence="2">NADPH:quinone oxidoreductase</fullName>
    </submittedName>
</protein>
<dbReference type="STRING" id="1759059.ATE48_12120"/>
<organism evidence="2 3">
    <name type="scientific">Candidatus Viadribacter manganicus</name>
    <dbReference type="NCBI Taxonomy" id="1759059"/>
    <lineage>
        <taxon>Bacteria</taxon>
        <taxon>Pseudomonadati</taxon>
        <taxon>Pseudomonadota</taxon>
        <taxon>Alphaproteobacteria</taxon>
        <taxon>Hyphomonadales</taxon>
        <taxon>Hyphomonadaceae</taxon>
        <taxon>Candidatus Viadribacter</taxon>
    </lineage>
</organism>
<dbReference type="InterPro" id="IPR011032">
    <property type="entry name" value="GroES-like_sf"/>
</dbReference>
<dbReference type="Gene3D" id="3.90.180.10">
    <property type="entry name" value="Medium-chain alcohol dehydrogenases, catalytic domain"/>
    <property type="match status" value="1"/>
</dbReference>
<dbReference type="CDD" id="cd08241">
    <property type="entry name" value="QOR1"/>
    <property type="match status" value="1"/>
</dbReference>
<dbReference type="AlphaFoldDB" id="A0A1B1AJ68"/>
<evidence type="ECO:0000259" key="1">
    <source>
        <dbReference type="SMART" id="SM00829"/>
    </source>
</evidence>
<dbReference type="InterPro" id="IPR051397">
    <property type="entry name" value="Zn-ADH-like_protein"/>
</dbReference>
<reference evidence="2 3" key="1">
    <citation type="submission" date="2015-11" db="EMBL/GenBank/DDBJ databases">
        <title>Whole-Genome Sequence of Candidatus Oderbacter manganicum from the National Park Lower Oder Valley, Germany.</title>
        <authorList>
            <person name="Braun B."/>
            <person name="Liere K."/>
            <person name="Szewzyk U."/>
        </authorList>
    </citation>
    <scope>NUCLEOTIDE SEQUENCE [LARGE SCALE GENOMIC DNA]</scope>
    <source>
        <strain evidence="2 3">OTSz_A_272</strain>
    </source>
</reference>
<accession>A0A1B1AJ68</accession>
<dbReference type="EMBL" id="CP013244">
    <property type="protein sequence ID" value="ANP46609.1"/>
    <property type="molecule type" value="Genomic_DNA"/>
</dbReference>
<dbReference type="KEGG" id="cbot:ATE48_12120"/>
<evidence type="ECO:0000313" key="2">
    <source>
        <dbReference type="EMBL" id="ANP46609.1"/>
    </source>
</evidence>
<dbReference type="InterPro" id="IPR013149">
    <property type="entry name" value="ADH-like_C"/>
</dbReference>
<dbReference type="SMART" id="SM00829">
    <property type="entry name" value="PKS_ER"/>
    <property type="match status" value="1"/>
</dbReference>
<proteinExistence type="predicted"/>
<dbReference type="OrthoDB" id="4190732at2"/>
<evidence type="ECO:0000313" key="3">
    <source>
        <dbReference type="Proteomes" id="UP000092498"/>
    </source>
</evidence>
<dbReference type="SUPFAM" id="SSF51735">
    <property type="entry name" value="NAD(P)-binding Rossmann-fold domains"/>
    <property type="match status" value="1"/>
</dbReference>
<keyword evidence="3" id="KW-1185">Reference proteome</keyword>
<dbReference type="InterPro" id="IPR020843">
    <property type="entry name" value="ER"/>
</dbReference>
<dbReference type="PANTHER" id="PTHR43677:SF4">
    <property type="entry name" value="QUINONE OXIDOREDUCTASE-LIKE PROTEIN 2"/>
    <property type="match status" value="1"/>
</dbReference>
<dbReference type="InParanoid" id="A0A1B1AJ68"/>
<dbReference type="Pfam" id="PF08240">
    <property type="entry name" value="ADH_N"/>
    <property type="match status" value="1"/>
</dbReference>
<dbReference type="PANTHER" id="PTHR43677">
    <property type="entry name" value="SHORT-CHAIN DEHYDROGENASE/REDUCTASE"/>
    <property type="match status" value="1"/>
</dbReference>
<gene>
    <name evidence="2" type="ORF">ATE48_12120</name>
</gene>
<dbReference type="Proteomes" id="UP000092498">
    <property type="component" value="Chromosome"/>
</dbReference>